<dbReference type="eggNOG" id="ENOG502SUNA">
    <property type="taxonomic scope" value="Eukaryota"/>
</dbReference>
<gene>
    <name evidence="2" type="ORF">EPUS_06838</name>
</gene>
<dbReference type="InterPro" id="IPR022025">
    <property type="entry name" value="Amidoligase_2"/>
</dbReference>
<evidence type="ECO:0000313" key="2">
    <source>
        <dbReference type="EMBL" id="ERF71456.1"/>
    </source>
</evidence>
<dbReference type="OrthoDB" id="4172364at2759"/>
<proteinExistence type="predicted"/>
<feature type="compositionally biased region" description="Polar residues" evidence="1">
    <location>
        <begin position="7"/>
        <end position="18"/>
    </location>
</feature>
<dbReference type="RefSeq" id="XP_007802923.1">
    <property type="nucleotide sequence ID" value="XM_007804732.1"/>
</dbReference>
<dbReference type="PANTHER" id="PTHR36847:SF1">
    <property type="entry name" value="AMIDOLIGASE ENZYME"/>
    <property type="match status" value="1"/>
</dbReference>
<accession>U1GI19</accession>
<keyword evidence="3" id="KW-1185">Reference proteome</keyword>
<sequence>MADDPDQTSGDSPTTSLESYRRQRRRLLSTAHSSPHPSCSTHTIPSVHVTIADRSAPGRAPHTTGSSNSTLSSRCPSIIQIQPADRRGRAQPPITTGRQDAAIASSSRSAGAGSAAAASIPVKPPTLSQALRPGIRLGIETEFLLSARQRSHQAVSLSRFVQILADNHNKEVWSQYPQMHHSLCQPEDPIDYKEWSMVYESSNATGREPWGLEMRTPITEVQPGWRDSILATWRYLLRNYEVRSNHECATHIHISLVPVYTLGQVKKIASAVIYFEAVFEALVPEERRGNEWVQSNWLESPELAQKDKSRSDSIIEIERACDIDAVLNLMQRCGDPKFAWNFVPLTSNKQTIEFRKPPGSETADEALCWAELALNFIQASLRYGSFTDLKKFPQNIKGLRSFLENGQDPKISDPDRLQMLWANQPPNAAIAPTDSGSQMIKTKEELHIIAAADMRHSRRHPIFK</sequence>
<evidence type="ECO:0000256" key="1">
    <source>
        <dbReference type="SAM" id="MobiDB-lite"/>
    </source>
</evidence>
<evidence type="ECO:0008006" key="4">
    <source>
        <dbReference type="Google" id="ProtNLM"/>
    </source>
</evidence>
<name>U1GI19_ENDPU</name>
<reference evidence="3" key="1">
    <citation type="journal article" date="2014" name="BMC Genomics">
        <title>Genome characteristics reveal the impact of lichenization on lichen-forming fungus Endocarpon pusillum Hedwig (Verrucariales, Ascomycota).</title>
        <authorList>
            <person name="Wang Y.-Y."/>
            <person name="Liu B."/>
            <person name="Zhang X.-Y."/>
            <person name="Zhou Q.-M."/>
            <person name="Zhang T."/>
            <person name="Li H."/>
            <person name="Yu Y.-F."/>
            <person name="Zhang X.-L."/>
            <person name="Hao X.-Y."/>
            <person name="Wang M."/>
            <person name="Wang L."/>
            <person name="Wei J.-C."/>
        </authorList>
    </citation>
    <scope>NUCLEOTIDE SEQUENCE [LARGE SCALE GENOMIC DNA]</scope>
    <source>
        <strain evidence="3">Z07020 / HMAS-L-300199</strain>
    </source>
</reference>
<feature type="region of interest" description="Disordered" evidence="1">
    <location>
        <begin position="1"/>
        <end position="108"/>
    </location>
</feature>
<dbReference type="Pfam" id="PF12224">
    <property type="entry name" value="Amidoligase_2"/>
    <property type="match status" value="1"/>
</dbReference>
<protein>
    <recommendedName>
        <fullName evidence="4">Amidoligase enzyme</fullName>
    </recommendedName>
</protein>
<dbReference type="Proteomes" id="UP000019373">
    <property type="component" value="Unassembled WGS sequence"/>
</dbReference>
<dbReference type="HOGENOM" id="CLU_589283_0_0_1"/>
<feature type="compositionally biased region" description="Polar residues" evidence="1">
    <location>
        <begin position="63"/>
        <end position="75"/>
    </location>
</feature>
<dbReference type="GeneID" id="19241728"/>
<dbReference type="EMBL" id="KE721211">
    <property type="protein sequence ID" value="ERF71456.1"/>
    <property type="molecule type" value="Genomic_DNA"/>
</dbReference>
<feature type="compositionally biased region" description="Low complexity" evidence="1">
    <location>
        <begin position="29"/>
        <end position="46"/>
    </location>
</feature>
<organism evidence="2 3">
    <name type="scientific">Endocarpon pusillum (strain Z07020 / HMAS-L-300199)</name>
    <name type="common">Lichen-forming fungus</name>
    <dbReference type="NCBI Taxonomy" id="1263415"/>
    <lineage>
        <taxon>Eukaryota</taxon>
        <taxon>Fungi</taxon>
        <taxon>Dikarya</taxon>
        <taxon>Ascomycota</taxon>
        <taxon>Pezizomycotina</taxon>
        <taxon>Eurotiomycetes</taxon>
        <taxon>Chaetothyriomycetidae</taxon>
        <taxon>Verrucariales</taxon>
        <taxon>Verrucariaceae</taxon>
        <taxon>Endocarpon</taxon>
    </lineage>
</organism>
<dbReference type="PANTHER" id="PTHR36847">
    <property type="entry name" value="AMIDOLIGASE ENZYME"/>
    <property type="match status" value="1"/>
</dbReference>
<dbReference type="AlphaFoldDB" id="U1GI19"/>
<evidence type="ECO:0000313" key="3">
    <source>
        <dbReference type="Proteomes" id="UP000019373"/>
    </source>
</evidence>